<keyword evidence="8" id="KW-0206">Cytoskeleton</keyword>
<comment type="subcellular location">
    <subcellularLocation>
        <location evidence="1">Cytoplasm</location>
        <location evidence="1">Cytoskeleton</location>
        <location evidence="1">Cilium axoneme</location>
    </subcellularLocation>
</comment>
<keyword evidence="6" id="KW-0243">Dynein</keyword>
<organism evidence="13 14">
    <name type="scientific">Temnothorax curvispinosus</name>
    <dbReference type="NCBI Taxonomy" id="300111"/>
    <lineage>
        <taxon>Eukaryota</taxon>
        <taxon>Metazoa</taxon>
        <taxon>Ecdysozoa</taxon>
        <taxon>Arthropoda</taxon>
        <taxon>Hexapoda</taxon>
        <taxon>Insecta</taxon>
        <taxon>Pterygota</taxon>
        <taxon>Neoptera</taxon>
        <taxon>Endopterygota</taxon>
        <taxon>Hymenoptera</taxon>
        <taxon>Apocrita</taxon>
        <taxon>Aculeata</taxon>
        <taxon>Formicoidea</taxon>
        <taxon>Formicidae</taxon>
        <taxon>Myrmicinae</taxon>
        <taxon>Temnothorax</taxon>
    </lineage>
</organism>
<dbReference type="GO" id="GO:0043014">
    <property type="term" value="F:alpha-tubulin binding"/>
    <property type="evidence" value="ECO:0007669"/>
    <property type="project" value="TreeGrafter"/>
</dbReference>
<dbReference type="GO" id="GO:0036158">
    <property type="term" value="P:outer dynein arm assembly"/>
    <property type="evidence" value="ECO:0007669"/>
    <property type="project" value="TreeGrafter"/>
</dbReference>
<keyword evidence="4" id="KW-0493">Microtubule</keyword>
<evidence type="ECO:0000256" key="7">
    <source>
        <dbReference type="ARBA" id="ARBA00023175"/>
    </source>
</evidence>
<keyword evidence="5" id="KW-0677">Repeat</keyword>
<sequence length="233" mass="26691">MDAKATKLLPSAGNFENAKATTCKEAIQRWEEKTGLVASEQKEIILSFQWPPIERMDNSLAALINVEKLSLSTNLIEKISGINSLKYLRILSLSRNNIKTFSGLEAIGDHLEELWISYNLIEKIKGVNALKALKVLYMGNNLVKDWAEFNRLQEIPNLQDLLFINNPICENMDAESWRAQVVRRLPGLKKLDAIPVVYATRSLIFFIYMLCRFLYRSHLKKGFFPSFRHAGED</sequence>
<dbReference type="SUPFAM" id="SSF52058">
    <property type="entry name" value="L domain-like"/>
    <property type="match status" value="1"/>
</dbReference>
<dbReference type="InterPro" id="IPR032675">
    <property type="entry name" value="LRR_dom_sf"/>
</dbReference>
<dbReference type="InterPro" id="IPR001611">
    <property type="entry name" value="Leu-rich_rpt"/>
</dbReference>
<dbReference type="OrthoDB" id="266138at2759"/>
<feature type="transmembrane region" description="Helical" evidence="12">
    <location>
        <begin position="193"/>
        <end position="215"/>
    </location>
</feature>
<evidence type="ECO:0000256" key="8">
    <source>
        <dbReference type="ARBA" id="ARBA00023212"/>
    </source>
</evidence>
<name>A0A6J1Q7F7_9HYME</name>
<evidence type="ECO:0000256" key="6">
    <source>
        <dbReference type="ARBA" id="ARBA00023017"/>
    </source>
</evidence>
<dbReference type="GO" id="GO:0005930">
    <property type="term" value="C:axoneme"/>
    <property type="evidence" value="ECO:0007669"/>
    <property type="project" value="UniProtKB-SubCell"/>
</dbReference>
<dbReference type="PROSITE" id="PS51450">
    <property type="entry name" value="LRR"/>
    <property type="match status" value="3"/>
</dbReference>
<keyword evidence="12" id="KW-1133">Transmembrane helix</keyword>
<keyword evidence="12" id="KW-0812">Transmembrane</keyword>
<keyword evidence="7" id="KW-0505">Motor protein</keyword>
<evidence type="ECO:0000256" key="4">
    <source>
        <dbReference type="ARBA" id="ARBA00022701"/>
    </source>
</evidence>
<keyword evidence="2" id="KW-0963">Cytoplasm</keyword>
<dbReference type="InterPro" id="IPR025875">
    <property type="entry name" value="Leu-rich_rpt_4"/>
</dbReference>
<protein>
    <recommendedName>
        <fullName evidence="11">Dynein axonemal light chain 1</fullName>
    </recommendedName>
</protein>
<dbReference type="SMART" id="SM00365">
    <property type="entry name" value="LRR_SD22"/>
    <property type="match status" value="4"/>
</dbReference>
<evidence type="ECO:0000313" key="13">
    <source>
        <dbReference type="Proteomes" id="UP000504618"/>
    </source>
</evidence>
<comment type="similarity">
    <text evidence="10">Belongs to the dynein light chain LC1-type family.</text>
</comment>
<dbReference type="FunFam" id="3.80.10.10:FF:000049">
    <property type="entry name" value="Dynein light chain 1"/>
    <property type="match status" value="1"/>
</dbReference>
<evidence type="ECO:0000256" key="2">
    <source>
        <dbReference type="ARBA" id="ARBA00022490"/>
    </source>
</evidence>
<keyword evidence="3" id="KW-0433">Leucine-rich repeat</keyword>
<dbReference type="Pfam" id="PF12799">
    <property type="entry name" value="LRR_4"/>
    <property type="match status" value="1"/>
</dbReference>
<evidence type="ECO:0000256" key="1">
    <source>
        <dbReference type="ARBA" id="ARBA00004430"/>
    </source>
</evidence>
<keyword evidence="12" id="KW-0472">Membrane</keyword>
<dbReference type="RefSeq" id="XP_024878159.1">
    <property type="nucleotide sequence ID" value="XM_025022391.1"/>
</dbReference>
<dbReference type="Proteomes" id="UP000504618">
    <property type="component" value="Unplaced"/>
</dbReference>
<reference evidence="14" key="1">
    <citation type="submission" date="2025-08" db="UniProtKB">
        <authorList>
            <consortium name="RefSeq"/>
        </authorList>
    </citation>
    <scope>IDENTIFICATION</scope>
    <source>
        <tissue evidence="14">Whole body</tissue>
    </source>
</reference>
<accession>A0A6J1Q7F7</accession>
<evidence type="ECO:0000313" key="14">
    <source>
        <dbReference type="RefSeq" id="XP_024878159.1"/>
    </source>
</evidence>
<dbReference type="PANTHER" id="PTHR15454">
    <property type="entry name" value="NISCHARIN RELATED"/>
    <property type="match status" value="1"/>
</dbReference>
<evidence type="ECO:0000256" key="9">
    <source>
        <dbReference type="ARBA" id="ARBA00023273"/>
    </source>
</evidence>
<dbReference type="GeneID" id="112458654"/>
<dbReference type="PANTHER" id="PTHR15454:SF73">
    <property type="entry name" value="DYNEIN AXONEMAL LIGHT CHAIN 1"/>
    <property type="match status" value="1"/>
</dbReference>
<dbReference type="GO" id="GO:0045504">
    <property type="term" value="F:dynein heavy chain binding"/>
    <property type="evidence" value="ECO:0007669"/>
    <property type="project" value="TreeGrafter"/>
</dbReference>
<proteinExistence type="inferred from homology"/>
<keyword evidence="9" id="KW-0966">Cell projection</keyword>
<evidence type="ECO:0000256" key="3">
    <source>
        <dbReference type="ARBA" id="ARBA00022614"/>
    </source>
</evidence>
<dbReference type="Gene3D" id="3.80.10.10">
    <property type="entry name" value="Ribonuclease Inhibitor"/>
    <property type="match status" value="1"/>
</dbReference>
<evidence type="ECO:0000256" key="11">
    <source>
        <dbReference type="ARBA" id="ARBA00049760"/>
    </source>
</evidence>
<evidence type="ECO:0000256" key="10">
    <source>
        <dbReference type="ARBA" id="ARBA00049659"/>
    </source>
</evidence>
<gene>
    <name evidence="14" type="primary">LOC112458654</name>
</gene>
<dbReference type="GO" id="GO:0005874">
    <property type="term" value="C:microtubule"/>
    <property type="evidence" value="ECO:0007669"/>
    <property type="project" value="UniProtKB-KW"/>
</dbReference>
<dbReference type="GO" id="GO:0030286">
    <property type="term" value="C:dynein complex"/>
    <property type="evidence" value="ECO:0007669"/>
    <property type="project" value="UniProtKB-KW"/>
</dbReference>
<evidence type="ECO:0000256" key="12">
    <source>
        <dbReference type="SAM" id="Phobius"/>
    </source>
</evidence>
<dbReference type="AlphaFoldDB" id="A0A6J1Q7F7"/>
<keyword evidence="13" id="KW-1185">Reference proteome</keyword>
<evidence type="ECO:0000256" key="5">
    <source>
        <dbReference type="ARBA" id="ARBA00022737"/>
    </source>
</evidence>